<dbReference type="NCBIfam" id="NF041043">
    <property type="entry name" value="BPSS1780_fam"/>
    <property type="match status" value="1"/>
</dbReference>
<evidence type="ECO:0008006" key="4">
    <source>
        <dbReference type="Google" id="ProtNLM"/>
    </source>
</evidence>
<protein>
    <recommendedName>
        <fullName evidence="4">Transmembrane protein</fullName>
    </recommendedName>
</protein>
<feature type="transmembrane region" description="Helical" evidence="1">
    <location>
        <begin position="147"/>
        <end position="169"/>
    </location>
</feature>
<name>B1Y3T4_LEPCP</name>
<dbReference type="KEGG" id="lch:Lcho_1059"/>
<organism evidence="2 3">
    <name type="scientific">Leptothrix cholodnii (strain ATCC 51168 / LMG 8142 / SP-6)</name>
    <name type="common">Leptothrix discophora (strain SP-6)</name>
    <dbReference type="NCBI Taxonomy" id="395495"/>
    <lineage>
        <taxon>Bacteria</taxon>
        <taxon>Pseudomonadati</taxon>
        <taxon>Pseudomonadota</taxon>
        <taxon>Betaproteobacteria</taxon>
        <taxon>Burkholderiales</taxon>
        <taxon>Sphaerotilaceae</taxon>
        <taxon>Leptothrix</taxon>
    </lineage>
</organism>
<feature type="transmembrane region" description="Helical" evidence="1">
    <location>
        <begin position="223"/>
        <end position="243"/>
    </location>
</feature>
<dbReference type="eggNOG" id="COG5473">
    <property type="taxonomic scope" value="Bacteria"/>
</dbReference>
<evidence type="ECO:0000313" key="3">
    <source>
        <dbReference type="Proteomes" id="UP000001693"/>
    </source>
</evidence>
<dbReference type="OrthoDB" id="5298483at2"/>
<dbReference type="HOGENOM" id="CLU_072075_2_0_4"/>
<sequence length="268" mass="28309">MKLRSARALDGVAWMRSGLRLVQRQPLGLAALLGIMVFGLGLLLMLPWIGPLLVSVLLPALTAGWVHTVERVQLDARPSPALLFEPLRSPQRKSLLMLGGAHALAVMLALGLADLIDPGLGDLWERLHSATDDQATADALQALRGGMVLRVALLTPVALLFWHAPVLVHREGAGVAKALFGSTLASLRNLGSFVVYGLSWLLADLLLSAVLGVLLGALGLPQLALLLAVPVAMLFSAAFYASLHASVHGCIDFGDALDQDQTPGNRDA</sequence>
<dbReference type="STRING" id="395495.Lcho_1059"/>
<keyword evidence="1" id="KW-0812">Transmembrane</keyword>
<dbReference type="AlphaFoldDB" id="B1Y3T4"/>
<keyword evidence="1" id="KW-1133">Transmembrane helix</keyword>
<evidence type="ECO:0000313" key="2">
    <source>
        <dbReference type="EMBL" id="ACB33328.1"/>
    </source>
</evidence>
<feature type="transmembrane region" description="Helical" evidence="1">
    <location>
        <begin position="95"/>
        <end position="116"/>
    </location>
</feature>
<dbReference type="Proteomes" id="UP000001693">
    <property type="component" value="Chromosome"/>
</dbReference>
<accession>B1Y3T4</accession>
<reference evidence="2 3" key="1">
    <citation type="submission" date="2008-03" db="EMBL/GenBank/DDBJ databases">
        <title>Complete sequence of Leptothrix cholodnii SP-6.</title>
        <authorList>
            <consortium name="US DOE Joint Genome Institute"/>
            <person name="Copeland A."/>
            <person name="Lucas S."/>
            <person name="Lapidus A."/>
            <person name="Glavina del Rio T."/>
            <person name="Dalin E."/>
            <person name="Tice H."/>
            <person name="Bruce D."/>
            <person name="Goodwin L."/>
            <person name="Pitluck S."/>
            <person name="Chertkov O."/>
            <person name="Brettin T."/>
            <person name="Detter J.C."/>
            <person name="Han C."/>
            <person name="Kuske C.R."/>
            <person name="Schmutz J."/>
            <person name="Larimer F."/>
            <person name="Land M."/>
            <person name="Hauser L."/>
            <person name="Kyrpides N."/>
            <person name="Lykidis A."/>
            <person name="Emerson D."/>
            <person name="Richardson P."/>
        </authorList>
    </citation>
    <scope>NUCLEOTIDE SEQUENCE [LARGE SCALE GENOMIC DNA]</scope>
    <source>
        <strain evidence="3">ATCC 51168 / LMG 8142 / SP-6</strain>
    </source>
</reference>
<dbReference type="RefSeq" id="WP_012346090.1">
    <property type="nucleotide sequence ID" value="NC_010524.1"/>
</dbReference>
<evidence type="ECO:0000256" key="1">
    <source>
        <dbReference type="SAM" id="Phobius"/>
    </source>
</evidence>
<proteinExistence type="predicted"/>
<dbReference type="EMBL" id="CP001013">
    <property type="protein sequence ID" value="ACB33328.1"/>
    <property type="molecule type" value="Genomic_DNA"/>
</dbReference>
<keyword evidence="3" id="KW-1185">Reference proteome</keyword>
<feature type="transmembrane region" description="Helical" evidence="1">
    <location>
        <begin position="52"/>
        <end position="74"/>
    </location>
</feature>
<gene>
    <name evidence="2" type="ordered locus">Lcho_1059</name>
</gene>
<dbReference type="InterPro" id="IPR047798">
    <property type="entry name" value="BPSS1780-like"/>
</dbReference>
<keyword evidence="1" id="KW-0472">Membrane</keyword>
<feature type="transmembrane region" description="Helical" evidence="1">
    <location>
        <begin position="190"/>
        <end position="217"/>
    </location>
</feature>
<feature type="transmembrane region" description="Helical" evidence="1">
    <location>
        <begin position="26"/>
        <end position="46"/>
    </location>
</feature>